<evidence type="ECO:0000313" key="2">
    <source>
        <dbReference type="Proteomes" id="UP000253517"/>
    </source>
</evidence>
<dbReference type="RefSeq" id="WP_114365843.1">
    <property type="nucleotide sequence ID" value="NZ_BHZF01000001.1"/>
</dbReference>
<gene>
    <name evidence="1" type="ORF">DES35_101804</name>
</gene>
<dbReference type="EMBL" id="QPJS01000001">
    <property type="protein sequence ID" value="RCX05517.1"/>
    <property type="molecule type" value="Genomic_DNA"/>
</dbReference>
<dbReference type="InterPro" id="IPR058093">
    <property type="entry name" value="LA_2272-like"/>
</dbReference>
<keyword evidence="2" id="KW-1185">Reference proteome</keyword>
<accession>A0A369ABQ3</accession>
<organism evidence="1 2">
    <name type="scientific">Schleiferia thermophila</name>
    <dbReference type="NCBI Taxonomy" id="884107"/>
    <lineage>
        <taxon>Bacteria</taxon>
        <taxon>Pseudomonadati</taxon>
        <taxon>Bacteroidota</taxon>
        <taxon>Flavobacteriia</taxon>
        <taxon>Flavobacteriales</taxon>
        <taxon>Schleiferiaceae</taxon>
        <taxon>Schleiferia</taxon>
    </lineage>
</organism>
<name>A0A369ABQ3_9FLAO</name>
<evidence type="ECO:0000313" key="1">
    <source>
        <dbReference type="EMBL" id="RCX05517.1"/>
    </source>
</evidence>
<dbReference type="NCBIfam" id="NF047436">
    <property type="entry name" value="LA_2272_repeat"/>
    <property type="match status" value="1"/>
</dbReference>
<comment type="caution">
    <text evidence="1">The sequence shown here is derived from an EMBL/GenBank/DDBJ whole genome shotgun (WGS) entry which is preliminary data.</text>
</comment>
<dbReference type="AlphaFoldDB" id="A0A369ABQ3"/>
<reference evidence="1 2" key="1">
    <citation type="submission" date="2018-07" db="EMBL/GenBank/DDBJ databases">
        <title>Genomic Encyclopedia of Type Strains, Phase IV (KMG-IV): sequencing the most valuable type-strain genomes for metagenomic binning, comparative biology and taxonomic classification.</title>
        <authorList>
            <person name="Goeker M."/>
        </authorList>
    </citation>
    <scope>NUCLEOTIDE SEQUENCE [LARGE SCALE GENOMIC DNA]</scope>
    <source>
        <strain evidence="1 2">DSM 21410</strain>
    </source>
</reference>
<protein>
    <submittedName>
        <fullName evidence="1">Uncharacterized protein</fullName>
    </submittedName>
</protein>
<proteinExistence type="predicted"/>
<sequence length="233" mass="25921">MKQTASILTILFFILTISSYGQVDKRKNYFPIWTFHKDSINIHGISIGLWSFNSEPRFTNTNGIKIELIGVGIGIPLIPRSPIVETDSAFIKLKQEPLSERINGLNLSASGSACHCLTNGLTAGFIGQIHFQVNGISTSLFMNFTQKHNGVMTALFNDAYYMNGLQIGLGNNGFKTKGVQIGGIGNYAKEMQGVQIGLYNKSEKFKGIQIGLWNVNQKRKLPLINWNFKRDTE</sequence>
<dbReference type="Proteomes" id="UP000253517">
    <property type="component" value="Unassembled WGS sequence"/>
</dbReference>